<dbReference type="GO" id="GO:0005737">
    <property type="term" value="C:cytoplasm"/>
    <property type="evidence" value="ECO:0007669"/>
    <property type="project" value="TreeGrafter"/>
</dbReference>
<keyword evidence="2 4" id="KW-0808">Transferase</keyword>
<feature type="transmembrane region" description="Helical" evidence="3">
    <location>
        <begin position="312"/>
        <end position="335"/>
    </location>
</feature>
<keyword evidence="3" id="KW-0472">Membrane</keyword>
<keyword evidence="3" id="KW-1133">Transmembrane helix</keyword>
<dbReference type="GO" id="GO:0043295">
    <property type="term" value="F:glutathione binding"/>
    <property type="evidence" value="ECO:0007669"/>
    <property type="project" value="TreeGrafter"/>
</dbReference>
<dbReference type="AlphaFoldDB" id="A0A3S3N183"/>
<evidence type="ECO:0000256" key="2">
    <source>
        <dbReference type="ARBA" id="ARBA00022679"/>
    </source>
</evidence>
<dbReference type="STRING" id="337451.A0A3S3N183"/>
<accession>A0A3S3N183</accession>
<sequence length="337" mass="37844">MPMVLALQAPARHLDRPDPIRTHPLGVPQQMVALEVGDNTQVSNDGSDPRIWQGTVYKYGIASAPEEPITPPVQMNYTQLLINGQLVDVALGKTFPTLDPTTREVIVHVDEGDPMDVNCAVMMGLKFHSNTMLATMRAPALEDGDLKLIDLRAIVKDISHEYTRKAMEPIYRDSNKKMTIMVWMEVEAHQFDREALKRAWELFNKPIFGLTTNLAVVATSTENPGKGLDVYEARQGQNEYLGGETFMLIDLHHLPYLHYKMEQSSILISFLSIVIMQIVVEEAKEPKNMVTDIKNATSLVLELCGTFFIGKLIQSLSVTLFIFLFSIINTLYLLAIL</sequence>
<dbReference type="EMBL" id="QPKB01000004">
    <property type="protein sequence ID" value="RWR83490.1"/>
    <property type="molecule type" value="Genomic_DNA"/>
</dbReference>
<dbReference type="SUPFAM" id="SSF53720">
    <property type="entry name" value="ALDH-like"/>
    <property type="match status" value="1"/>
</dbReference>
<organism evidence="4 5">
    <name type="scientific">Cinnamomum micranthum f. kanehirae</name>
    <dbReference type="NCBI Taxonomy" id="337451"/>
    <lineage>
        <taxon>Eukaryota</taxon>
        <taxon>Viridiplantae</taxon>
        <taxon>Streptophyta</taxon>
        <taxon>Embryophyta</taxon>
        <taxon>Tracheophyta</taxon>
        <taxon>Spermatophyta</taxon>
        <taxon>Magnoliopsida</taxon>
        <taxon>Magnoliidae</taxon>
        <taxon>Laurales</taxon>
        <taxon>Lauraceae</taxon>
        <taxon>Cinnamomum</taxon>
    </lineage>
</organism>
<dbReference type="PANTHER" id="PTHR43900:SF47">
    <property type="entry name" value="GLUTATHIONE S-TRANSFERASE F6-RELATED"/>
    <property type="match status" value="1"/>
</dbReference>
<dbReference type="GO" id="GO:0006749">
    <property type="term" value="P:glutathione metabolic process"/>
    <property type="evidence" value="ECO:0007669"/>
    <property type="project" value="TreeGrafter"/>
</dbReference>
<evidence type="ECO:0000313" key="4">
    <source>
        <dbReference type="EMBL" id="RWR83490.1"/>
    </source>
</evidence>
<proteinExistence type="predicted"/>
<dbReference type="InterPro" id="IPR036282">
    <property type="entry name" value="Glutathione-S-Trfase_C_sf"/>
</dbReference>
<dbReference type="OrthoDB" id="310895at2759"/>
<dbReference type="GO" id="GO:0016491">
    <property type="term" value="F:oxidoreductase activity"/>
    <property type="evidence" value="ECO:0007669"/>
    <property type="project" value="InterPro"/>
</dbReference>
<dbReference type="PANTHER" id="PTHR43900">
    <property type="entry name" value="GLUTATHIONE S-TRANSFERASE RHO"/>
    <property type="match status" value="1"/>
</dbReference>
<evidence type="ECO:0000256" key="3">
    <source>
        <dbReference type="SAM" id="Phobius"/>
    </source>
</evidence>
<dbReference type="SUPFAM" id="SSF47616">
    <property type="entry name" value="GST C-terminal domain-like"/>
    <property type="match status" value="1"/>
</dbReference>
<evidence type="ECO:0000313" key="5">
    <source>
        <dbReference type="Proteomes" id="UP000283530"/>
    </source>
</evidence>
<name>A0A3S3N183_9MAGN</name>
<gene>
    <name evidence="4" type="ORF">CKAN_01224600</name>
</gene>
<comment type="caution">
    <text evidence="4">The sequence shown here is derived from an EMBL/GenBank/DDBJ whole genome shotgun (WGS) entry which is preliminary data.</text>
</comment>
<evidence type="ECO:0000256" key="1">
    <source>
        <dbReference type="ARBA" id="ARBA00012452"/>
    </source>
</evidence>
<dbReference type="InterPro" id="IPR016162">
    <property type="entry name" value="Ald_DH_N"/>
</dbReference>
<protein>
    <recommendedName>
        <fullName evidence="1">glutathione transferase</fullName>
        <ecNumber evidence="1">2.5.1.18</ecNumber>
    </recommendedName>
</protein>
<dbReference type="Proteomes" id="UP000283530">
    <property type="component" value="Unassembled WGS sequence"/>
</dbReference>
<keyword evidence="5" id="KW-1185">Reference proteome</keyword>
<dbReference type="InterPro" id="IPR016161">
    <property type="entry name" value="Ald_DH/histidinol_DH"/>
</dbReference>
<dbReference type="GO" id="GO:0004364">
    <property type="term" value="F:glutathione transferase activity"/>
    <property type="evidence" value="ECO:0007669"/>
    <property type="project" value="UniProtKB-EC"/>
</dbReference>
<reference evidence="4 5" key="1">
    <citation type="journal article" date="2019" name="Nat. Plants">
        <title>Stout camphor tree genome fills gaps in understanding of flowering plant genome evolution.</title>
        <authorList>
            <person name="Chaw S.M."/>
            <person name="Liu Y.C."/>
            <person name="Wu Y.W."/>
            <person name="Wang H.Y."/>
            <person name="Lin C.I."/>
            <person name="Wu C.S."/>
            <person name="Ke H.M."/>
            <person name="Chang L.Y."/>
            <person name="Hsu C.Y."/>
            <person name="Yang H.T."/>
            <person name="Sudianto E."/>
            <person name="Hsu M.H."/>
            <person name="Wu K.P."/>
            <person name="Wang L.N."/>
            <person name="Leebens-Mack J.H."/>
            <person name="Tsai I.J."/>
        </authorList>
    </citation>
    <scope>NUCLEOTIDE SEQUENCE [LARGE SCALE GENOMIC DNA]</scope>
    <source>
        <strain evidence="5">cv. Chaw 1501</strain>
        <tissue evidence="4">Young leaves</tissue>
    </source>
</reference>
<dbReference type="Gene3D" id="3.40.605.10">
    <property type="entry name" value="Aldehyde Dehydrogenase, Chain A, domain 1"/>
    <property type="match status" value="1"/>
</dbReference>
<dbReference type="Gene3D" id="1.20.1050.10">
    <property type="match status" value="1"/>
</dbReference>
<keyword evidence="3" id="KW-0812">Transmembrane</keyword>
<dbReference type="EC" id="2.5.1.18" evidence="1"/>